<keyword evidence="2" id="KW-1185">Reference proteome</keyword>
<protein>
    <submittedName>
        <fullName evidence="1">Uncharacterized protein</fullName>
    </submittedName>
</protein>
<dbReference type="EMBL" id="JASBWR010000011">
    <property type="protein sequence ID" value="KAJ9110645.1"/>
    <property type="molecule type" value="Genomic_DNA"/>
</dbReference>
<sequence>MASTPSTTKAHRANPLLKPYLIAYNALSLLAWAYILTTTLQFILTGPHVLPPVSSHGATGPLSATGKAQELLAGFGERLFGLSKGITHLPSPSSIGSTTASTIANDHHQQHHAKSLLAAFLPSRLSAYLSGSYAYKALGPIVVWTQTAALLEVVHAATGAVRSSPVTVGMQVASRVWMVWGVVEQRPETHANPLFTSMILAWSITECTRYAFYLLALLHLEPRALLWARYNLFYILYPLGAGSEAFLMRSVLPSIKTLPAALRHHKASGMAAAWDRLRSLGGVRGREWGAYELFVGFLFVIWWPVFGKGKTLGAKKRQ</sequence>
<reference evidence="1" key="1">
    <citation type="submission" date="2023-04" db="EMBL/GenBank/DDBJ databases">
        <title>Draft Genome sequencing of Naganishia species isolated from polar environments using Oxford Nanopore Technology.</title>
        <authorList>
            <person name="Leo P."/>
            <person name="Venkateswaran K."/>
        </authorList>
    </citation>
    <scope>NUCLEOTIDE SEQUENCE</scope>
    <source>
        <strain evidence="1">MNA-CCFEE 5261</strain>
    </source>
</reference>
<organism evidence="1 2">
    <name type="scientific">Naganishia cerealis</name>
    <dbReference type="NCBI Taxonomy" id="610337"/>
    <lineage>
        <taxon>Eukaryota</taxon>
        <taxon>Fungi</taxon>
        <taxon>Dikarya</taxon>
        <taxon>Basidiomycota</taxon>
        <taxon>Agaricomycotina</taxon>
        <taxon>Tremellomycetes</taxon>
        <taxon>Filobasidiales</taxon>
        <taxon>Filobasidiaceae</taxon>
        <taxon>Naganishia</taxon>
    </lineage>
</organism>
<evidence type="ECO:0000313" key="1">
    <source>
        <dbReference type="EMBL" id="KAJ9110645.1"/>
    </source>
</evidence>
<accession>A0ACC2WH34</accession>
<dbReference type="Proteomes" id="UP001241377">
    <property type="component" value="Unassembled WGS sequence"/>
</dbReference>
<evidence type="ECO:0000313" key="2">
    <source>
        <dbReference type="Proteomes" id="UP001241377"/>
    </source>
</evidence>
<name>A0ACC2WH34_9TREE</name>
<gene>
    <name evidence="1" type="ORF">QFC19_001474</name>
</gene>
<comment type="caution">
    <text evidence="1">The sequence shown here is derived from an EMBL/GenBank/DDBJ whole genome shotgun (WGS) entry which is preliminary data.</text>
</comment>
<proteinExistence type="predicted"/>